<proteinExistence type="inferred from homology"/>
<keyword evidence="12 16" id="KW-0472">Membrane</keyword>
<gene>
    <name evidence="18" type="ORF">RchiOBHm_Chr3g0471271</name>
</gene>
<keyword evidence="8 14" id="KW-0863">Zinc-finger</keyword>
<keyword evidence="11 16" id="KW-1133">Transmembrane helix</keyword>
<feature type="compositionally biased region" description="Polar residues" evidence="15">
    <location>
        <begin position="176"/>
        <end position="185"/>
    </location>
</feature>
<reference evidence="18 19" key="1">
    <citation type="journal article" date="2018" name="Nat. Genet.">
        <title>The Rosa genome provides new insights in the design of modern roses.</title>
        <authorList>
            <person name="Bendahmane M."/>
        </authorList>
    </citation>
    <scope>NUCLEOTIDE SEQUENCE [LARGE SCALE GENOMIC DNA]</scope>
    <source>
        <strain evidence="19">cv. Old Blush</strain>
    </source>
</reference>
<feature type="compositionally biased region" description="Basic and acidic residues" evidence="15">
    <location>
        <begin position="161"/>
        <end position="174"/>
    </location>
</feature>
<feature type="region of interest" description="Disordered" evidence="15">
    <location>
        <begin position="156"/>
        <end position="197"/>
    </location>
</feature>
<evidence type="ECO:0000256" key="14">
    <source>
        <dbReference type="PROSITE-ProRule" id="PRU00175"/>
    </source>
</evidence>
<keyword evidence="6 16" id="KW-0812">Transmembrane</keyword>
<evidence type="ECO:0000256" key="15">
    <source>
        <dbReference type="SAM" id="MobiDB-lite"/>
    </source>
</evidence>
<evidence type="ECO:0000256" key="12">
    <source>
        <dbReference type="ARBA" id="ARBA00023136"/>
    </source>
</evidence>
<evidence type="ECO:0000256" key="11">
    <source>
        <dbReference type="ARBA" id="ARBA00022989"/>
    </source>
</evidence>
<dbReference type="GO" id="GO:0016567">
    <property type="term" value="P:protein ubiquitination"/>
    <property type="evidence" value="ECO:0007669"/>
    <property type="project" value="UniProtKB-UniPathway"/>
</dbReference>
<dbReference type="AlphaFoldDB" id="A0A2P6RBA3"/>
<dbReference type="UniPathway" id="UPA00143"/>
<feature type="domain" description="RING-type" evidence="17">
    <location>
        <begin position="102"/>
        <end position="144"/>
    </location>
</feature>
<dbReference type="EMBL" id="PDCK01000041">
    <property type="protein sequence ID" value="PRQ43701.1"/>
    <property type="molecule type" value="Genomic_DNA"/>
</dbReference>
<dbReference type="PROSITE" id="PS50089">
    <property type="entry name" value="ZF_RING_2"/>
    <property type="match status" value="1"/>
</dbReference>
<keyword evidence="5" id="KW-0808">Transferase</keyword>
<dbReference type="CDD" id="cd16461">
    <property type="entry name" value="RING-H2_EL5-like"/>
    <property type="match status" value="1"/>
</dbReference>
<evidence type="ECO:0000313" key="18">
    <source>
        <dbReference type="EMBL" id="PRQ43701.1"/>
    </source>
</evidence>
<dbReference type="InterPro" id="IPR001841">
    <property type="entry name" value="Znf_RING"/>
</dbReference>
<dbReference type="InterPro" id="IPR044600">
    <property type="entry name" value="ATL1/ATL16-like"/>
</dbReference>
<dbReference type="GO" id="GO:0016020">
    <property type="term" value="C:membrane"/>
    <property type="evidence" value="ECO:0007669"/>
    <property type="project" value="UniProtKB-SubCell"/>
</dbReference>
<evidence type="ECO:0000256" key="3">
    <source>
        <dbReference type="ARBA" id="ARBA00004906"/>
    </source>
</evidence>
<dbReference type="PANTHER" id="PTHR46913:SF1">
    <property type="entry name" value="RING-H2 FINGER PROTEIN ATL16"/>
    <property type="match status" value="1"/>
</dbReference>
<comment type="similarity">
    <text evidence="13">Belongs to the RING-type zinc finger family. ATL subfamily.</text>
</comment>
<dbReference type="Gramene" id="PRQ43701">
    <property type="protein sequence ID" value="PRQ43701"/>
    <property type="gene ID" value="RchiOBHm_Chr3g0471271"/>
</dbReference>
<evidence type="ECO:0000256" key="16">
    <source>
        <dbReference type="SAM" id="Phobius"/>
    </source>
</evidence>
<protein>
    <recommendedName>
        <fullName evidence="4">RING-type E3 ubiquitin transferase</fullName>
        <ecNumber evidence="4">2.3.2.27</ecNumber>
    </recommendedName>
</protein>
<sequence length="325" mass="35992">MEDVASNFQPSSRSYFTPLLISMAGIVSTTLAVIAYHFIVTKFCLRHRRRQRQRILEGFSNFSPQPNPNNNQTGVDEKVLSSIPILSYSTKDGLTGLDQSECVICLGELEDGDMVRLLPNCKHLFHNPCIDKWFLAHTNCPVCRAPIAAPIKIVEPLPTDQETRDQEVRDEARSVECSNSNSSPQSHEEERGLLGNNATTVQLPKNGLLRNCVSLKVLPIEGSNKQKRFVNGLERSLSLDLSHILINVQRECGDYHKPSSSSSPSSPSSSSSPLAKAVLVECGSFRERSLRQFDRMSTVLIRSLSQLRVGQSSSTMANGHEILPC</sequence>
<evidence type="ECO:0000256" key="8">
    <source>
        <dbReference type="ARBA" id="ARBA00022771"/>
    </source>
</evidence>
<dbReference type="GO" id="GO:0061630">
    <property type="term" value="F:ubiquitin protein ligase activity"/>
    <property type="evidence" value="ECO:0007669"/>
    <property type="project" value="UniProtKB-EC"/>
</dbReference>
<dbReference type="PANTHER" id="PTHR46913">
    <property type="entry name" value="RING-H2 FINGER PROTEIN ATL16"/>
    <property type="match status" value="1"/>
</dbReference>
<keyword evidence="10" id="KW-0862">Zinc</keyword>
<evidence type="ECO:0000256" key="2">
    <source>
        <dbReference type="ARBA" id="ARBA00004167"/>
    </source>
</evidence>
<evidence type="ECO:0000256" key="4">
    <source>
        <dbReference type="ARBA" id="ARBA00012483"/>
    </source>
</evidence>
<dbReference type="SMART" id="SM00184">
    <property type="entry name" value="RING"/>
    <property type="match status" value="1"/>
</dbReference>
<feature type="transmembrane region" description="Helical" evidence="16">
    <location>
        <begin position="20"/>
        <end position="45"/>
    </location>
</feature>
<dbReference type="Pfam" id="PF13639">
    <property type="entry name" value="zf-RING_2"/>
    <property type="match status" value="1"/>
</dbReference>
<comment type="subcellular location">
    <subcellularLocation>
        <location evidence="2">Membrane</location>
        <topology evidence="2">Single-pass membrane protein</topology>
    </subcellularLocation>
</comment>
<dbReference type="FunFam" id="3.30.40.10:FF:000187">
    <property type="entry name" value="E3 ubiquitin-protein ligase ATL6"/>
    <property type="match status" value="1"/>
</dbReference>
<evidence type="ECO:0000256" key="7">
    <source>
        <dbReference type="ARBA" id="ARBA00022723"/>
    </source>
</evidence>
<evidence type="ECO:0000256" key="1">
    <source>
        <dbReference type="ARBA" id="ARBA00000900"/>
    </source>
</evidence>
<dbReference type="InterPro" id="IPR013083">
    <property type="entry name" value="Znf_RING/FYVE/PHD"/>
</dbReference>
<evidence type="ECO:0000256" key="6">
    <source>
        <dbReference type="ARBA" id="ARBA00022692"/>
    </source>
</evidence>
<evidence type="ECO:0000259" key="17">
    <source>
        <dbReference type="PROSITE" id="PS50089"/>
    </source>
</evidence>
<keyword evidence="9" id="KW-0833">Ubl conjugation pathway</keyword>
<evidence type="ECO:0000256" key="13">
    <source>
        <dbReference type="ARBA" id="ARBA00024209"/>
    </source>
</evidence>
<evidence type="ECO:0000256" key="5">
    <source>
        <dbReference type="ARBA" id="ARBA00022679"/>
    </source>
</evidence>
<dbReference type="Proteomes" id="UP000238479">
    <property type="component" value="Chromosome 3"/>
</dbReference>
<evidence type="ECO:0000256" key="10">
    <source>
        <dbReference type="ARBA" id="ARBA00022833"/>
    </source>
</evidence>
<name>A0A2P6RBA3_ROSCH</name>
<comment type="catalytic activity">
    <reaction evidence="1">
        <text>S-ubiquitinyl-[E2 ubiquitin-conjugating enzyme]-L-cysteine + [acceptor protein]-L-lysine = [E2 ubiquitin-conjugating enzyme]-L-cysteine + N(6)-ubiquitinyl-[acceptor protein]-L-lysine.</text>
        <dbReference type="EC" id="2.3.2.27"/>
    </reaction>
</comment>
<evidence type="ECO:0000256" key="9">
    <source>
        <dbReference type="ARBA" id="ARBA00022786"/>
    </source>
</evidence>
<dbReference type="OrthoDB" id="8062037at2759"/>
<dbReference type="SUPFAM" id="SSF57850">
    <property type="entry name" value="RING/U-box"/>
    <property type="match status" value="1"/>
</dbReference>
<keyword evidence="7" id="KW-0479">Metal-binding</keyword>
<accession>A0A2P6RBA3</accession>
<dbReference type="GO" id="GO:0008270">
    <property type="term" value="F:zinc ion binding"/>
    <property type="evidence" value="ECO:0007669"/>
    <property type="project" value="UniProtKB-KW"/>
</dbReference>
<dbReference type="OMA" id="WFVAHAS"/>
<evidence type="ECO:0000313" key="19">
    <source>
        <dbReference type="Proteomes" id="UP000238479"/>
    </source>
</evidence>
<keyword evidence="19" id="KW-1185">Reference proteome</keyword>
<dbReference type="EC" id="2.3.2.27" evidence="4"/>
<organism evidence="18 19">
    <name type="scientific">Rosa chinensis</name>
    <name type="common">China rose</name>
    <dbReference type="NCBI Taxonomy" id="74649"/>
    <lineage>
        <taxon>Eukaryota</taxon>
        <taxon>Viridiplantae</taxon>
        <taxon>Streptophyta</taxon>
        <taxon>Embryophyta</taxon>
        <taxon>Tracheophyta</taxon>
        <taxon>Spermatophyta</taxon>
        <taxon>Magnoliopsida</taxon>
        <taxon>eudicotyledons</taxon>
        <taxon>Gunneridae</taxon>
        <taxon>Pentapetalae</taxon>
        <taxon>rosids</taxon>
        <taxon>fabids</taxon>
        <taxon>Rosales</taxon>
        <taxon>Rosaceae</taxon>
        <taxon>Rosoideae</taxon>
        <taxon>Rosoideae incertae sedis</taxon>
        <taxon>Rosa</taxon>
    </lineage>
</organism>
<dbReference type="Gene3D" id="3.30.40.10">
    <property type="entry name" value="Zinc/RING finger domain, C3HC4 (zinc finger)"/>
    <property type="match status" value="1"/>
</dbReference>
<comment type="caution">
    <text evidence="18">The sequence shown here is derived from an EMBL/GenBank/DDBJ whole genome shotgun (WGS) entry which is preliminary data.</text>
</comment>
<comment type="pathway">
    <text evidence="3">Protein modification; protein ubiquitination.</text>
</comment>